<reference evidence="1" key="1">
    <citation type="submission" date="2021-02" db="EMBL/GenBank/DDBJ databases">
        <authorList>
            <person name="Nowell W R."/>
        </authorList>
    </citation>
    <scope>NUCLEOTIDE SEQUENCE</scope>
</reference>
<dbReference type="Proteomes" id="UP000663834">
    <property type="component" value="Unassembled WGS sequence"/>
</dbReference>
<evidence type="ECO:0000313" key="1">
    <source>
        <dbReference type="EMBL" id="CAF1685901.1"/>
    </source>
</evidence>
<comment type="caution">
    <text evidence="1">The sequence shown here is derived from an EMBL/GenBank/DDBJ whole genome shotgun (WGS) entry which is preliminary data.</text>
</comment>
<feature type="non-terminal residue" evidence="1">
    <location>
        <position position="1"/>
    </location>
</feature>
<organism evidence="1 2">
    <name type="scientific">Rotaria magnacalcarata</name>
    <dbReference type="NCBI Taxonomy" id="392030"/>
    <lineage>
        <taxon>Eukaryota</taxon>
        <taxon>Metazoa</taxon>
        <taxon>Spiralia</taxon>
        <taxon>Gnathifera</taxon>
        <taxon>Rotifera</taxon>
        <taxon>Eurotatoria</taxon>
        <taxon>Bdelloidea</taxon>
        <taxon>Philodinida</taxon>
        <taxon>Philodinidae</taxon>
        <taxon>Rotaria</taxon>
    </lineage>
</organism>
<evidence type="ECO:0008006" key="3">
    <source>
        <dbReference type="Google" id="ProtNLM"/>
    </source>
</evidence>
<proteinExistence type="predicted"/>
<gene>
    <name evidence="1" type="ORF">KQP761_LOCUS38521</name>
</gene>
<protein>
    <recommendedName>
        <fullName evidence="3">ZZ-type domain-containing protein</fullName>
    </recommendedName>
</protein>
<evidence type="ECO:0000313" key="2">
    <source>
        <dbReference type="Proteomes" id="UP000663834"/>
    </source>
</evidence>
<dbReference type="AlphaFoldDB" id="A0A816HGW7"/>
<dbReference type="EMBL" id="CAJNOW010021936">
    <property type="protein sequence ID" value="CAF1685901.1"/>
    <property type="molecule type" value="Genomic_DNA"/>
</dbReference>
<sequence length="142" mass="16279">SVYFDEYKSLIQAGLHTTSICSIPPVFTSGFSSPLEIMELSPSPEPDDGRGTSRTVKVHTIMVPWTIMVPKTQWRSASSFVTTDHWYCDNCGIRDRKHRFECQQCLAGNVRYDLCYQCILEAPQIHPGHHFYPLHEVAKLQY</sequence>
<dbReference type="OrthoDB" id="661148at2759"/>
<name>A0A816HGW7_9BILA</name>
<dbReference type="SUPFAM" id="SSF57850">
    <property type="entry name" value="RING/U-box"/>
    <property type="match status" value="1"/>
</dbReference>
<accession>A0A816HGW7</accession>